<keyword evidence="3" id="KW-0479">Metal-binding</keyword>
<dbReference type="Proteomes" id="UP000683493">
    <property type="component" value="Chromosome"/>
</dbReference>
<organism evidence="9 10">
    <name type="scientific">Geomonas diazotrophica</name>
    <dbReference type="NCBI Taxonomy" id="2843197"/>
    <lineage>
        <taxon>Bacteria</taxon>
        <taxon>Pseudomonadati</taxon>
        <taxon>Thermodesulfobacteriota</taxon>
        <taxon>Desulfuromonadia</taxon>
        <taxon>Geobacterales</taxon>
        <taxon>Geobacteraceae</taxon>
        <taxon>Geomonas</taxon>
    </lineage>
</organism>
<feature type="domain" description="Aminotransferase class V" evidence="8">
    <location>
        <begin position="3"/>
        <end position="364"/>
    </location>
</feature>
<comment type="cofactor">
    <cofactor evidence="1">
        <name>pyridoxal 5'-phosphate</name>
        <dbReference type="ChEBI" id="CHEBI:597326"/>
    </cofactor>
</comment>
<dbReference type="PANTHER" id="PTHR11601:SF34">
    <property type="entry name" value="CYSTEINE DESULFURASE"/>
    <property type="match status" value="1"/>
</dbReference>
<evidence type="ECO:0000256" key="2">
    <source>
        <dbReference type="ARBA" id="ARBA00022679"/>
    </source>
</evidence>
<reference evidence="9 10" key="1">
    <citation type="submission" date="2021-06" db="EMBL/GenBank/DDBJ databases">
        <title>Gemonas diversity in paddy soil.</title>
        <authorList>
            <person name="Liu G."/>
        </authorList>
    </citation>
    <scope>NUCLEOTIDE SEQUENCE [LARGE SCALE GENOMIC DNA]</scope>
    <source>
        <strain evidence="9 10">RG29</strain>
    </source>
</reference>
<accession>A0ABX8JIK6</accession>
<proteinExistence type="inferred from homology"/>
<evidence type="ECO:0000256" key="5">
    <source>
        <dbReference type="ARBA" id="ARBA00023004"/>
    </source>
</evidence>
<dbReference type="InterPro" id="IPR017644">
    <property type="entry name" value="Cysteine_desulfurase_DndA"/>
</dbReference>
<evidence type="ECO:0000256" key="1">
    <source>
        <dbReference type="ARBA" id="ARBA00001933"/>
    </source>
</evidence>
<dbReference type="InterPro" id="IPR016454">
    <property type="entry name" value="Cysteine_dSase"/>
</dbReference>
<keyword evidence="6" id="KW-0411">Iron-sulfur</keyword>
<evidence type="ECO:0000313" key="9">
    <source>
        <dbReference type="EMBL" id="QWV98225.1"/>
    </source>
</evidence>
<sequence length="376" mass="40906">MVVYLDCNATTPIDPEVRAIVLKYMFEEFGNAGSRTHLLGTTAKQAVQQARESVAKLVAAKSEEVIFTSGATESNNIAILGLSEQGCVTHRKHIISTMIEHKAVLEPLSVLESRGFEVTLLKPSLGGWISPEQVKSVLRDDTLLISIMHVNNETGVMQPITDIASQLEGHEAFLHVDAAQGYAKDIATLQNKRIDMISVSGHKLYAPKGVGALVTRKRGYRHLPLKPLLFGGGQERSLRPGTLPVPLIVGLGVSSELALLKHKSRLAYCLDFKKKAISKLQSVGAILNGDQSRTLPTTLSLSFPNLDSEAVILALKNIIAVSNGSACTSQNYKPSHVLTAMGLPEDRINGTIRMSWCHLTDEPDWDEVVSAIKKLY</sequence>
<keyword evidence="4" id="KW-0663">Pyridoxal phosphate</keyword>
<evidence type="ECO:0000259" key="8">
    <source>
        <dbReference type="Pfam" id="PF00266"/>
    </source>
</evidence>
<dbReference type="NCBIfam" id="TIGR03235">
    <property type="entry name" value="DNA_S_dndA"/>
    <property type="match status" value="1"/>
</dbReference>
<keyword evidence="5" id="KW-0408">Iron</keyword>
<evidence type="ECO:0000313" key="10">
    <source>
        <dbReference type="Proteomes" id="UP000683493"/>
    </source>
</evidence>
<evidence type="ECO:0000256" key="6">
    <source>
        <dbReference type="ARBA" id="ARBA00023014"/>
    </source>
</evidence>
<dbReference type="Pfam" id="PF00266">
    <property type="entry name" value="Aminotran_5"/>
    <property type="match status" value="1"/>
</dbReference>
<dbReference type="PIRSF" id="PIRSF005572">
    <property type="entry name" value="NifS"/>
    <property type="match status" value="1"/>
</dbReference>
<comment type="similarity">
    <text evidence="7">Belongs to the class-V pyridoxal-phosphate-dependent aminotransferase family.</text>
</comment>
<dbReference type="PANTHER" id="PTHR11601">
    <property type="entry name" value="CYSTEINE DESULFURYLASE FAMILY MEMBER"/>
    <property type="match status" value="1"/>
</dbReference>
<name>A0ABX8JIK6_9BACT</name>
<dbReference type="InterPro" id="IPR000192">
    <property type="entry name" value="Aminotrans_V_dom"/>
</dbReference>
<dbReference type="InterPro" id="IPR020578">
    <property type="entry name" value="Aminotrans_V_PyrdxlP_BS"/>
</dbReference>
<protein>
    <submittedName>
        <fullName evidence="9">Cysteine desulfurase DndA</fullName>
        <ecNumber evidence="9">2.8.1.7</ecNumber>
    </submittedName>
</protein>
<dbReference type="EC" id="2.8.1.7" evidence="9"/>
<evidence type="ECO:0000256" key="7">
    <source>
        <dbReference type="RuleBase" id="RU004075"/>
    </source>
</evidence>
<gene>
    <name evidence="9" type="primary">dndA</name>
    <name evidence="9" type="ORF">KP005_02735</name>
</gene>
<keyword evidence="2 9" id="KW-0808">Transferase</keyword>
<evidence type="ECO:0000256" key="3">
    <source>
        <dbReference type="ARBA" id="ARBA00022723"/>
    </source>
</evidence>
<dbReference type="GO" id="GO:0031071">
    <property type="term" value="F:cysteine desulfurase activity"/>
    <property type="evidence" value="ECO:0007669"/>
    <property type="project" value="UniProtKB-EC"/>
</dbReference>
<evidence type="ECO:0000256" key="4">
    <source>
        <dbReference type="ARBA" id="ARBA00022898"/>
    </source>
</evidence>
<dbReference type="PROSITE" id="PS00595">
    <property type="entry name" value="AA_TRANSFER_CLASS_5"/>
    <property type="match status" value="1"/>
</dbReference>
<dbReference type="EMBL" id="CP076724">
    <property type="protein sequence ID" value="QWV98225.1"/>
    <property type="molecule type" value="Genomic_DNA"/>
</dbReference>
<keyword evidence="10" id="KW-1185">Reference proteome</keyword>